<protein>
    <recommendedName>
        <fullName evidence="6">Protein DETOXIFICATION</fullName>
    </recommendedName>
    <alternativeName>
        <fullName evidence="6">Multidrug and toxic compound extrusion protein</fullName>
    </alternativeName>
</protein>
<dbReference type="GO" id="GO:0015297">
    <property type="term" value="F:antiporter activity"/>
    <property type="evidence" value="ECO:0007669"/>
    <property type="project" value="InterPro"/>
</dbReference>
<reference evidence="8" key="1">
    <citation type="journal article" date="2020" name="bioRxiv">
        <title>Comparative genomics of Chlamydomonas.</title>
        <authorList>
            <person name="Craig R.J."/>
            <person name="Hasan A.R."/>
            <person name="Ness R.W."/>
            <person name="Keightley P.D."/>
        </authorList>
    </citation>
    <scope>NUCLEOTIDE SEQUENCE</scope>
    <source>
        <strain evidence="8">SAG 7.73</strain>
    </source>
</reference>
<feature type="transmembrane region" description="Helical" evidence="6">
    <location>
        <begin position="277"/>
        <end position="296"/>
    </location>
</feature>
<gene>
    <name evidence="8" type="ORF">HXX76_008530</name>
</gene>
<dbReference type="EMBL" id="JAEHOC010000020">
    <property type="protein sequence ID" value="KAG2432796.1"/>
    <property type="molecule type" value="Genomic_DNA"/>
</dbReference>
<feature type="transmembrane region" description="Helical" evidence="6">
    <location>
        <begin position="432"/>
        <end position="453"/>
    </location>
</feature>
<feature type="transmembrane region" description="Helical" evidence="6">
    <location>
        <begin position="459"/>
        <end position="479"/>
    </location>
</feature>
<evidence type="ECO:0000256" key="6">
    <source>
        <dbReference type="RuleBase" id="RU004914"/>
    </source>
</evidence>
<comment type="caution">
    <text evidence="6">Lacks conserved residue(s) required for the propagation of feature annotation.</text>
</comment>
<feature type="transmembrane region" description="Helical" evidence="6">
    <location>
        <begin position="202"/>
        <end position="221"/>
    </location>
</feature>
<feature type="transmembrane region" description="Helical" evidence="6">
    <location>
        <begin position="134"/>
        <end position="152"/>
    </location>
</feature>
<name>A0A835SVX8_CHLIN</name>
<keyword evidence="5 6" id="KW-0472">Membrane</keyword>
<dbReference type="GO" id="GO:0042910">
    <property type="term" value="F:xenobiotic transmembrane transporter activity"/>
    <property type="evidence" value="ECO:0007669"/>
    <property type="project" value="InterPro"/>
</dbReference>
<comment type="caution">
    <text evidence="8">The sequence shown here is derived from an EMBL/GenBank/DDBJ whole genome shotgun (WGS) entry which is preliminary data.</text>
</comment>
<feature type="region of interest" description="Disordered" evidence="7">
    <location>
        <begin position="1"/>
        <end position="23"/>
    </location>
</feature>
<organism evidence="8 9">
    <name type="scientific">Chlamydomonas incerta</name>
    <dbReference type="NCBI Taxonomy" id="51695"/>
    <lineage>
        <taxon>Eukaryota</taxon>
        <taxon>Viridiplantae</taxon>
        <taxon>Chlorophyta</taxon>
        <taxon>core chlorophytes</taxon>
        <taxon>Chlorophyceae</taxon>
        <taxon>CS clade</taxon>
        <taxon>Chlamydomonadales</taxon>
        <taxon>Chlamydomonadaceae</taxon>
        <taxon>Chlamydomonas</taxon>
    </lineage>
</organism>
<dbReference type="InterPro" id="IPR002528">
    <property type="entry name" value="MATE_fam"/>
</dbReference>
<proteinExistence type="inferred from homology"/>
<keyword evidence="3 6" id="KW-0812">Transmembrane</keyword>
<feature type="transmembrane region" description="Helical" evidence="6">
    <location>
        <begin position="359"/>
        <end position="378"/>
    </location>
</feature>
<dbReference type="Proteomes" id="UP000650467">
    <property type="component" value="Unassembled WGS sequence"/>
</dbReference>
<dbReference type="AlphaFoldDB" id="A0A835SVX8"/>
<dbReference type="OrthoDB" id="2126698at2759"/>
<evidence type="ECO:0000256" key="2">
    <source>
        <dbReference type="ARBA" id="ARBA00010199"/>
    </source>
</evidence>
<dbReference type="NCBIfam" id="TIGR00797">
    <property type="entry name" value="matE"/>
    <property type="match status" value="1"/>
</dbReference>
<evidence type="ECO:0000313" key="8">
    <source>
        <dbReference type="EMBL" id="KAG2432796.1"/>
    </source>
</evidence>
<feature type="transmembrane region" description="Helical" evidence="6">
    <location>
        <begin position="233"/>
        <end position="252"/>
    </location>
</feature>
<keyword evidence="9" id="KW-1185">Reference proteome</keyword>
<dbReference type="Pfam" id="PF01554">
    <property type="entry name" value="MatE"/>
    <property type="match status" value="2"/>
</dbReference>
<comment type="subcellular location">
    <subcellularLocation>
        <location evidence="1">Membrane</location>
        <topology evidence="1">Multi-pass membrane protein</topology>
    </subcellularLocation>
</comment>
<evidence type="ECO:0000256" key="4">
    <source>
        <dbReference type="ARBA" id="ARBA00022989"/>
    </source>
</evidence>
<feature type="transmembrane region" description="Helical" evidence="6">
    <location>
        <begin position="316"/>
        <end position="338"/>
    </location>
</feature>
<dbReference type="PANTHER" id="PTHR11206">
    <property type="entry name" value="MULTIDRUG RESISTANCE PROTEIN"/>
    <property type="match status" value="1"/>
</dbReference>
<dbReference type="InterPro" id="IPR045069">
    <property type="entry name" value="MATE_euk"/>
</dbReference>
<evidence type="ECO:0000313" key="9">
    <source>
        <dbReference type="Proteomes" id="UP000650467"/>
    </source>
</evidence>
<dbReference type="CDD" id="cd13132">
    <property type="entry name" value="MATE_eukaryotic"/>
    <property type="match status" value="1"/>
</dbReference>
<accession>A0A835SVX8</accession>
<feature type="transmembrane region" description="Helical" evidence="6">
    <location>
        <begin position="398"/>
        <end position="420"/>
    </location>
</feature>
<sequence>MVEADLEEQASSAKHRKQAHNSGSADYEMKSALKAAPPSKKVAAAWTGVASRLWALAWPLSGMEVMTFAKELIITAFVGHLGPVELSSLVLSQTLYNVSGNAPMLGVVTAMETFCGQAYGAKKYATVGIVTQRALVLTTLFNIMCIALWGKAEAIMLAMGQDPVIAKAAGRFTILLSPCLLLDGFEQCLRRYLAAQSVVQPLMYVTFSATLLTPLYLWYFIFRCGWGFDGAAIAWAAVQASSCSGLLVFTFWHNYTQDPTKRTWCGWSRECLTEWPLYIRVAIPSAVMICLDWWTFEIIVMLSGLLPHPEMTMSMMGITFNIHALCFFAAHGLSGAASTRVGNELGASRPRQAWLNTQVSVLMGTVIMIVCAGLLLLGRDQLGALFSADREVVLLTSQAVPTLAISLIGEGANTVLAGVLRGCGRQKIGAQINLFMYWGIGLPFACLLAFRMGLGAMGLWTGLACTASLQSLILSWIVFKFDWNAEAQRAKALIAAGELEIELEEEVELLATSGRLGNEGLLDATTASKPTTLTL</sequence>
<evidence type="ECO:0000256" key="3">
    <source>
        <dbReference type="ARBA" id="ARBA00022692"/>
    </source>
</evidence>
<evidence type="ECO:0000256" key="1">
    <source>
        <dbReference type="ARBA" id="ARBA00004141"/>
    </source>
</evidence>
<evidence type="ECO:0000256" key="7">
    <source>
        <dbReference type="SAM" id="MobiDB-lite"/>
    </source>
</evidence>
<dbReference type="GO" id="GO:1990961">
    <property type="term" value="P:xenobiotic detoxification by transmembrane export across the plasma membrane"/>
    <property type="evidence" value="ECO:0007669"/>
    <property type="project" value="InterPro"/>
</dbReference>
<comment type="similarity">
    <text evidence="2 6">Belongs to the multi antimicrobial extrusion (MATE) (TC 2.A.66.1) family.</text>
</comment>
<keyword evidence="4 6" id="KW-1133">Transmembrane helix</keyword>
<dbReference type="GO" id="GO:0016020">
    <property type="term" value="C:membrane"/>
    <property type="evidence" value="ECO:0007669"/>
    <property type="project" value="UniProtKB-SubCell"/>
</dbReference>
<evidence type="ECO:0000256" key="5">
    <source>
        <dbReference type="ARBA" id="ARBA00023136"/>
    </source>
</evidence>